<dbReference type="InterPro" id="IPR043128">
    <property type="entry name" value="Rev_trsase/Diguanyl_cyclase"/>
</dbReference>
<reference evidence="4 5" key="1">
    <citation type="submission" date="2018-01" db="EMBL/GenBank/DDBJ databases">
        <title>The draft genome sequence of Halioglobus japonicus S1-36.</title>
        <authorList>
            <person name="Du Z.-J."/>
            <person name="Shi M.-J."/>
        </authorList>
    </citation>
    <scope>NUCLEOTIDE SEQUENCE [LARGE SCALE GENOMIC DNA]</scope>
    <source>
        <strain evidence="4 5">S1-36</strain>
    </source>
</reference>
<dbReference type="EC" id="2.7.7.65" evidence="1"/>
<dbReference type="InterPro" id="IPR029787">
    <property type="entry name" value="Nucleotide_cyclase"/>
</dbReference>
<dbReference type="InterPro" id="IPR029016">
    <property type="entry name" value="GAF-like_dom_sf"/>
</dbReference>
<organism evidence="4 5">
    <name type="scientific">Halioglobus japonicus</name>
    <dbReference type="NCBI Taxonomy" id="930805"/>
    <lineage>
        <taxon>Bacteria</taxon>
        <taxon>Pseudomonadati</taxon>
        <taxon>Pseudomonadota</taxon>
        <taxon>Gammaproteobacteria</taxon>
        <taxon>Cellvibrionales</taxon>
        <taxon>Halieaceae</taxon>
        <taxon>Halioglobus</taxon>
    </lineage>
</organism>
<gene>
    <name evidence="4" type="ORF">C0029_00855</name>
</gene>
<feature type="domain" description="GGDEF" evidence="3">
    <location>
        <begin position="244"/>
        <end position="385"/>
    </location>
</feature>
<dbReference type="Pfam" id="PF00990">
    <property type="entry name" value="GGDEF"/>
    <property type="match status" value="1"/>
</dbReference>
<dbReference type="CDD" id="cd01949">
    <property type="entry name" value="GGDEF"/>
    <property type="match status" value="1"/>
</dbReference>
<evidence type="ECO:0000313" key="5">
    <source>
        <dbReference type="Proteomes" id="UP000235162"/>
    </source>
</evidence>
<sequence length="390" mass="44158">MSRSGQRGWYMVDSDGIGRLQREEIQGAPPATSRAELRERRLTESVQLNRYLYLQCQQFEHMLLDSQDLTSLLEILIFNLPRHFSYRVAELWLLDQDGELGELIGGGERFGHYLQVHNDAFVLQELYELEPDIELIDATDSRMFEVLKSEHGIDYALMLPLMESGRLVGSLHLGIQEEGLSFGDAEEDLIAHLAAIVSRSYLAAVQRQQIDNLVRLDPLTRVANKTGFEQDLAREISRARRNNQPITILLMEVDEYAELHDHYGEERSQFVLKRVAQRVASDLRLTDLMARLEQSRLAVLLTGCGETLGQDIAERMREDIEDFAIDDGRGAVLQVTLSIGLVSWEPQHYPAVDMQQLARQIESVADKALEASRAKGGNATTISRLTTLIV</sequence>
<dbReference type="EMBL" id="PKUR01000001">
    <property type="protein sequence ID" value="PLW87179.1"/>
    <property type="molecule type" value="Genomic_DNA"/>
</dbReference>
<comment type="catalytic activity">
    <reaction evidence="2">
        <text>2 GTP = 3',3'-c-di-GMP + 2 diphosphate</text>
        <dbReference type="Rhea" id="RHEA:24898"/>
        <dbReference type="ChEBI" id="CHEBI:33019"/>
        <dbReference type="ChEBI" id="CHEBI:37565"/>
        <dbReference type="ChEBI" id="CHEBI:58805"/>
        <dbReference type="EC" id="2.7.7.65"/>
    </reaction>
</comment>
<dbReference type="SMART" id="SM00267">
    <property type="entry name" value="GGDEF"/>
    <property type="match status" value="1"/>
</dbReference>
<dbReference type="SUPFAM" id="SSF55781">
    <property type="entry name" value="GAF domain-like"/>
    <property type="match status" value="1"/>
</dbReference>
<protein>
    <recommendedName>
        <fullName evidence="1">diguanylate cyclase</fullName>
        <ecNumber evidence="1">2.7.7.65</ecNumber>
    </recommendedName>
</protein>
<proteinExistence type="predicted"/>
<dbReference type="NCBIfam" id="TIGR00254">
    <property type="entry name" value="GGDEF"/>
    <property type="match status" value="1"/>
</dbReference>
<dbReference type="AlphaFoldDB" id="A0AAP8SP57"/>
<dbReference type="PROSITE" id="PS50887">
    <property type="entry name" value="GGDEF"/>
    <property type="match status" value="1"/>
</dbReference>
<name>A0AAP8SP57_9GAMM</name>
<evidence type="ECO:0000313" key="4">
    <source>
        <dbReference type="EMBL" id="PLW87179.1"/>
    </source>
</evidence>
<dbReference type="InterPro" id="IPR050469">
    <property type="entry name" value="Diguanylate_Cyclase"/>
</dbReference>
<dbReference type="SUPFAM" id="SSF55073">
    <property type="entry name" value="Nucleotide cyclase"/>
    <property type="match status" value="1"/>
</dbReference>
<dbReference type="Gene3D" id="3.30.70.270">
    <property type="match status" value="1"/>
</dbReference>
<dbReference type="Proteomes" id="UP000235162">
    <property type="component" value="Unassembled WGS sequence"/>
</dbReference>
<dbReference type="PANTHER" id="PTHR45138">
    <property type="entry name" value="REGULATORY COMPONENTS OF SENSORY TRANSDUCTION SYSTEM"/>
    <property type="match status" value="1"/>
</dbReference>
<dbReference type="Gene3D" id="3.30.450.40">
    <property type="match status" value="1"/>
</dbReference>
<dbReference type="InterPro" id="IPR000160">
    <property type="entry name" value="GGDEF_dom"/>
</dbReference>
<evidence type="ECO:0000256" key="2">
    <source>
        <dbReference type="ARBA" id="ARBA00034247"/>
    </source>
</evidence>
<evidence type="ECO:0000256" key="1">
    <source>
        <dbReference type="ARBA" id="ARBA00012528"/>
    </source>
</evidence>
<comment type="caution">
    <text evidence="4">The sequence shown here is derived from an EMBL/GenBank/DDBJ whole genome shotgun (WGS) entry which is preliminary data.</text>
</comment>
<evidence type="ECO:0000259" key="3">
    <source>
        <dbReference type="PROSITE" id="PS50887"/>
    </source>
</evidence>
<dbReference type="PANTHER" id="PTHR45138:SF9">
    <property type="entry name" value="DIGUANYLATE CYCLASE DGCM-RELATED"/>
    <property type="match status" value="1"/>
</dbReference>
<dbReference type="GO" id="GO:0052621">
    <property type="term" value="F:diguanylate cyclase activity"/>
    <property type="evidence" value="ECO:0007669"/>
    <property type="project" value="UniProtKB-EC"/>
</dbReference>
<accession>A0AAP8SP57</accession>
<keyword evidence="5" id="KW-1185">Reference proteome</keyword>